<gene>
    <name evidence="2" type="ORF">GNI_087310</name>
</gene>
<organism evidence="2 3">
    <name type="scientific">Gregarina niphandrodes</name>
    <name type="common">Septate eugregarine</name>
    <dbReference type="NCBI Taxonomy" id="110365"/>
    <lineage>
        <taxon>Eukaryota</taxon>
        <taxon>Sar</taxon>
        <taxon>Alveolata</taxon>
        <taxon>Apicomplexa</taxon>
        <taxon>Conoidasida</taxon>
        <taxon>Gregarinasina</taxon>
        <taxon>Eugregarinorida</taxon>
        <taxon>Gregarinidae</taxon>
        <taxon>Gregarina</taxon>
    </lineage>
</organism>
<dbReference type="GeneID" id="22913112"/>
<protein>
    <submittedName>
        <fullName evidence="2">Uncharacterized protein</fullName>
    </submittedName>
</protein>
<feature type="compositionally biased region" description="Polar residues" evidence="1">
    <location>
        <begin position="24"/>
        <end position="33"/>
    </location>
</feature>
<accession>A0A023B5U2</accession>
<dbReference type="Proteomes" id="UP000019763">
    <property type="component" value="Unassembled WGS sequence"/>
</dbReference>
<evidence type="ECO:0000256" key="1">
    <source>
        <dbReference type="SAM" id="MobiDB-lite"/>
    </source>
</evidence>
<feature type="region of interest" description="Disordered" evidence="1">
    <location>
        <begin position="1"/>
        <end position="33"/>
    </location>
</feature>
<feature type="compositionally biased region" description="Polar residues" evidence="1">
    <location>
        <begin position="1"/>
        <end position="13"/>
    </location>
</feature>
<dbReference type="AlphaFoldDB" id="A0A023B5U2"/>
<evidence type="ECO:0000313" key="3">
    <source>
        <dbReference type="Proteomes" id="UP000019763"/>
    </source>
</evidence>
<dbReference type="VEuPathDB" id="CryptoDB:GNI_087310"/>
<reference evidence="2" key="1">
    <citation type="submission" date="2013-12" db="EMBL/GenBank/DDBJ databases">
        <authorList>
            <person name="Omoto C.K."/>
            <person name="Sibley D."/>
            <person name="Venepally P."/>
            <person name="Hadjithomas M."/>
            <person name="Karamycheva S."/>
            <person name="Brunk B."/>
            <person name="Roos D."/>
            <person name="Caler E."/>
            <person name="Lorenzi H."/>
        </authorList>
    </citation>
    <scope>NUCLEOTIDE SEQUENCE</scope>
</reference>
<name>A0A023B5U2_GRENI</name>
<proteinExistence type="predicted"/>
<sequence>MPPSVNRQQSQALSEGLGKRSDAGGQTDTSYTKPKTYAQKVNYGLWENSIGPGWQKYRKSFKIFPYVVFKDPKIERLYAQYVKETYQLRNIIAGLSSISKGHCHVSDPVCLTPCVYPRVFNPVCLTPCV</sequence>
<evidence type="ECO:0000313" key="2">
    <source>
        <dbReference type="EMBL" id="EZG62962.1"/>
    </source>
</evidence>
<comment type="caution">
    <text evidence="2">The sequence shown here is derived from an EMBL/GenBank/DDBJ whole genome shotgun (WGS) entry which is preliminary data.</text>
</comment>
<keyword evidence="3" id="KW-1185">Reference proteome</keyword>
<dbReference type="RefSeq" id="XP_011130700.1">
    <property type="nucleotide sequence ID" value="XM_011132398.1"/>
</dbReference>
<dbReference type="EMBL" id="AFNH02000656">
    <property type="protein sequence ID" value="EZG62962.1"/>
    <property type="molecule type" value="Genomic_DNA"/>
</dbReference>